<evidence type="ECO:0000259" key="2">
    <source>
        <dbReference type="Pfam" id="PF06957"/>
    </source>
</evidence>
<evidence type="ECO:0000256" key="1">
    <source>
        <dbReference type="SAM" id="MobiDB-lite"/>
    </source>
</evidence>
<dbReference type="InParanoid" id="A0A0C3EUS4"/>
<accession>A0A0C3EUS4</accession>
<dbReference type="OrthoDB" id="10261470at2759"/>
<dbReference type="Pfam" id="PF06957">
    <property type="entry name" value="COPI_C"/>
    <property type="match status" value="2"/>
</dbReference>
<name>A0A0C3EUS4_PILCF</name>
<dbReference type="GO" id="GO:0005198">
    <property type="term" value="F:structural molecule activity"/>
    <property type="evidence" value="ECO:0007669"/>
    <property type="project" value="InterPro"/>
</dbReference>
<dbReference type="STRING" id="765440.A0A0C3EUS4"/>
<evidence type="ECO:0000313" key="3">
    <source>
        <dbReference type="EMBL" id="KIM71794.1"/>
    </source>
</evidence>
<dbReference type="EMBL" id="KN833211">
    <property type="protein sequence ID" value="KIM71794.1"/>
    <property type="molecule type" value="Genomic_DNA"/>
</dbReference>
<evidence type="ECO:0000313" key="4">
    <source>
        <dbReference type="Proteomes" id="UP000054166"/>
    </source>
</evidence>
<reference evidence="4" key="2">
    <citation type="submission" date="2015-01" db="EMBL/GenBank/DDBJ databases">
        <title>Evolutionary Origins and Diversification of the Mycorrhizal Mutualists.</title>
        <authorList>
            <consortium name="DOE Joint Genome Institute"/>
            <consortium name="Mycorrhizal Genomics Consortium"/>
            <person name="Kohler A."/>
            <person name="Kuo A."/>
            <person name="Nagy L.G."/>
            <person name="Floudas D."/>
            <person name="Copeland A."/>
            <person name="Barry K.W."/>
            <person name="Cichocki N."/>
            <person name="Veneault-Fourrey C."/>
            <person name="LaButti K."/>
            <person name="Lindquist E.A."/>
            <person name="Lipzen A."/>
            <person name="Lundell T."/>
            <person name="Morin E."/>
            <person name="Murat C."/>
            <person name="Riley R."/>
            <person name="Ohm R."/>
            <person name="Sun H."/>
            <person name="Tunlid A."/>
            <person name="Henrissat B."/>
            <person name="Grigoriev I.V."/>
            <person name="Hibbett D.S."/>
            <person name="Martin F."/>
        </authorList>
    </citation>
    <scope>NUCLEOTIDE SEQUENCE [LARGE SCALE GENOMIC DNA]</scope>
    <source>
        <strain evidence="4">F 1598</strain>
    </source>
</reference>
<protein>
    <recommendedName>
        <fullName evidence="2">Coatomer alpha subunit C-terminal domain-containing protein</fullName>
    </recommendedName>
</protein>
<reference evidence="3 4" key="1">
    <citation type="submission" date="2014-04" db="EMBL/GenBank/DDBJ databases">
        <authorList>
            <consortium name="DOE Joint Genome Institute"/>
            <person name="Kuo A."/>
            <person name="Tarkka M."/>
            <person name="Buscot F."/>
            <person name="Kohler A."/>
            <person name="Nagy L.G."/>
            <person name="Floudas D."/>
            <person name="Copeland A."/>
            <person name="Barry K.W."/>
            <person name="Cichocki N."/>
            <person name="Veneault-Fourrey C."/>
            <person name="LaButti K."/>
            <person name="Lindquist E.A."/>
            <person name="Lipzen A."/>
            <person name="Lundell T."/>
            <person name="Morin E."/>
            <person name="Murat C."/>
            <person name="Sun H."/>
            <person name="Tunlid A."/>
            <person name="Henrissat B."/>
            <person name="Grigoriev I.V."/>
            <person name="Hibbett D.S."/>
            <person name="Martin F."/>
            <person name="Nordberg H.P."/>
            <person name="Cantor M.N."/>
            <person name="Hua S.X."/>
        </authorList>
    </citation>
    <scope>NUCLEOTIDE SEQUENCE [LARGE SCALE GENOMIC DNA]</scope>
    <source>
        <strain evidence="3 4">F 1598</strain>
    </source>
</reference>
<gene>
    <name evidence="3" type="ORF">PILCRDRAFT_804617</name>
</gene>
<dbReference type="GO" id="GO:0016192">
    <property type="term" value="P:vesicle-mediated transport"/>
    <property type="evidence" value="ECO:0007669"/>
    <property type="project" value="InterPro"/>
</dbReference>
<feature type="region of interest" description="Disordered" evidence="1">
    <location>
        <begin position="547"/>
        <end position="567"/>
    </location>
</feature>
<dbReference type="AlphaFoldDB" id="A0A0C3EUS4"/>
<keyword evidence="4" id="KW-1185">Reference proteome</keyword>
<proteinExistence type="predicted"/>
<feature type="domain" description="Coatomer alpha subunit C-terminal" evidence="2">
    <location>
        <begin position="81"/>
        <end position="156"/>
    </location>
</feature>
<dbReference type="HOGENOM" id="CLU_406021_0_0_1"/>
<sequence>MPFDVPLFLRGMELVMDASTLKPPPIVTPTAIVCWPSISAGENFFDKALANGTLEGDGVPYVNGIDTAGAAASSALDTWAKEEEVREDANVDEGGWELDADADDGMEELEEVEVPVEEEELGAGATPGLNKTELWVQHSPFAVDHIAAGSFDSAMQSIDIRLELAEGYRFVLKNKLAKAQTTFRYILQALLPVAVSSDDEDKEWRDTVTAAREYLLGVSIELERRRFAQEEPDNIQRSLELAAYYTHCTLQPPHMQITLRSAINVFAKENNHALAARFAGRLLELNPDPKIAAQLDNALRLETETPETQSRQLKMNSQNVHPSVNYSPELTFRCFTSASEHDEELGNLRWLSLVDRSKGVFPVPGNSPHSMLTKGSGRYDNDEACHFGSTYNAEMMFDELLDQEIHNTMRNLPASDDDKFHGIYASKFILWLYPGLERKSSKWSQFRANPHVLEGATLRAERRKVTTPTLTLSSTLNELSIVNQLIRTVSASASRAPRNIPWDSKSTLCTHAPLSHRGSPSGAFNSLCIATRSVPATPLLLGSMTQRPTSSRLGHLTHPKHRVGQDDSAQQYGDSIYNLNNGSDNSYGFKSNNRNNSISNFPTAADQRLCIVITALIMVLASENGVNGVDSKMNGLNGPLIAMYVVFYSGASTMHRTINAIFVNRWTTSAVEGYNNY</sequence>
<dbReference type="InterPro" id="IPR010714">
    <property type="entry name" value="Coatomer_asu_C"/>
</dbReference>
<feature type="domain" description="Coatomer alpha subunit C-terminal" evidence="2">
    <location>
        <begin position="163"/>
        <end position="319"/>
    </location>
</feature>
<dbReference type="GO" id="GO:0006886">
    <property type="term" value="P:intracellular protein transport"/>
    <property type="evidence" value="ECO:0007669"/>
    <property type="project" value="InterPro"/>
</dbReference>
<dbReference type="GO" id="GO:0030126">
    <property type="term" value="C:COPI vesicle coat"/>
    <property type="evidence" value="ECO:0007669"/>
    <property type="project" value="InterPro"/>
</dbReference>
<dbReference type="Proteomes" id="UP000054166">
    <property type="component" value="Unassembled WGS sequence"/>
</dbReference>
<organism evidence="3 4">
    <name type="scientific">Piloderma croceum (strain F 1598)</name>
    <dbReference type="NCBI Taxonomy" id="765440"/>
    <lineage>
        <taxon>Eukaryota</taxon>
        <taxon>Fungi</taxon>
        <taxon>Dikarya</taxon>
        <taxon>Basidiomycota</taxon>
        <taxon>Agaricomycotina</taxon>
        <taxon>Agaricomycetes</taxon>
        <taxon>Agaricomycetidae</taxon>
        <taxon>Atheliales</taxon>
        <taxon>Atheliaceae</taxon>
        <taxon>Piloderma</taxon>
    </lineage>
</organism>